<dbReference type="NCBIfam" id="TIGR02595">
    <property type="entry name" value="PEP_CTERM"/>
    <property type="match status" value="1"/>
</dbReference>
<dbReference type="NCBIfam" id="NF035944">
    <property type="entry name" value="PEPxxWA-CTERM"/>
    <property type="match status" value="1"/>
</dbReference>
<dbReference type="AlphaFoldDB" id="A0A916TC91"/>
<sequence length="235" mass="24421">MMKKVLFMAAAIGAVAAAPASAVTVIAEQGTLANFSRNYPGLASTTFDFNSGNTTTEANKITGAGFTFNGSSGTFGVRTGSSQGQWQQPTPGDASSYASVQNNSTLKIFTSNAASRGYDLISLYLGSVDDYNSISVLNTAGVAIATYTGQQLLNFAVPAGTANGTTSYRITFTRSAGDVAFGGLSVTSNRDNAAEFDNLVFAVPEPSTWALMLAGFGMVGMAMRARRRRTSVVFG</sequence>
<name>A0A916TC91_9SPHN</name>
<keyword evidence="4" id="KW-1185">Reference proteome</keyword>
<evidence type="ECO:0000256" key="1">
    <source>
        <dbReference type="SAM" id="SignalP"/>
    </source>
</evidence>
<reference evidence="3" key="2">
    <citation type="submission" date="2020-09" db="EMBL/GenBank/DDBJ databases">
        <authorList>
            <person name="Sun Q."/>
            <person name="Zhou Y."/>
        </authorList>
    </citation>
    <scope>NUCLEOTIDE SEQUENCE</scope>
    <source>
        <strain evidence="3">CGMCC 1.15330</strain>
    </source>
</reference>
<feature type="domain" description="Ice-binding protein C-terminal" evidence="2">
    <location>
        <begin position="202"/>
        <end position="227"/>
    </location>
</feature>
<dbReference type="Pfam" id="PF07589">
    <property type="entry name" value="PEP-CTERM"/>
    <property type="match status" value="1"/>
</dbReference>
<comment type="caution">
    <text evidence="3">The sequence shown here is derived from an EMBL/GenBank/DDBJ whole genome shotgun (WGS) entry which is preliminary data.</text>
</comment>
<accession>A0A916TC91</accession>
<dbReference type="EMBL" id="BMIH01000003">
    <property type="protein sequence ID" value="GGB37145.1"/>
    <property type="molecule type" value="Genomic_DNA"/>
</dbReference>
<feature type="signal peptide" evidence="1">
    <location>
        <begin position="1"/>
        <end position="22"/>
    </location>
</feature>
<proteinExistence type="predicted"/>
<dbReference type="InterPro" id="IPR013424">
    <property type="entry name" value="Ice-binding_C"/>
</dbReference>
<evidence type="ECO:0000313" key="3">
    <source>
        <dbReference type="EMBL" id="GGB37145.1"/>
    </source>
</evidence>
<gene>
    <name evidence="3" type="ORF">GCM10011380_28190</name>
</gene>
<organism evidence="3 4">
    <name type="scientific">Sphingomonas metalli</name>
    <dbReference type="NCBI Taxonomy" id="1779358"/>
    <lineage>
        <taxon>Bacteria</taxon>
        <taxon>Pseudomonadati</taxon>
        <taxon>Pseudomonadota</taxon>
        <taxon>Alphaproteobacteria</taxon>
        <taxon>Sphingomonadales</taxon>
        <taxon>Sphingomonadaceae</taxon>
        <taxon>Sphingomonas</taxon>
    </lineage>
</organism>
<keyword evidence="1" id="KW-0732">Signal</keyword>
<evidence type="ECO:0000259" key="2">
    <source>
        <dbReference type="Pfam" id="PF07589"/>
    </source>
</evidence>
<dbReference type="Proteomes" id="UP000623067">
    <property type="component" value="Unassembled WGS sequence"/>
</dbReference>
<feature type="chain" id="PRO_5037310902" description="Ice-binding protein C-terminal domain-containing protein" evidence="1">
    <location>
        <begin position="23"/>
        <end position="235"/>
    </location>
</feature>
<dbReference type="RefSeq" id="WP_229664579.1">
    <property type="nucleotide sequence ID" value="NZ_BMIH01000003.1"/>
</dbReference>
<reference evidence="3" key="1">
    <citation type="journal article" date="2014" name="Int. J. Syst. Evol. Microbiol.">
        <title>Complete genome sequence of Corynebacterium casei LMG S-19264T (=DSM 44701T), isolated from a smear-ripened cheese.</title>
        <authorList>
            <consortium name="US DOE Joint Genome Institute (JGI-PGF)"/>
            <person name="Walter F."/>
            <person name="Albersmeier A."/>
            <person name="Kalinowski J."/>
            <person name="Ruckert C."/>
        </authorList>
    </citation>
    <scope>NUCLEOTIDE SEQUENCE</scope>
    <source>
        <strain evidence="3">CGMCC 1.15330</strain>
    </source>
</reference>
<protein>
    <recommendedName>
        <fullName evidence="2">Ice-binding protein C-terminal domain-containing protein</fullName>
    </recommendedName>
</protein>
<evidence type="ECO:0000313" key="4">
    <source>
        <dbReference type="Proteomes" id="UP000623067"/>
    </source>
</evidence>